<evidence type="ECO:0000313" key="2">
    <source>
        <dbReference type="EMBL" id="GIY06284.1"/>
    </source>
</evidence>
<proteinExistence type="predicted"/>
<dbReference type="EMBL" id="BPLR01005944">
    <property type="protein sequence ID" value="GIY06284.1"/>
    <property type="molecule type" value="Genomic_DNA"/>
</dbReference>
<evidence type="ECO:0000256" key="1">
    <source>
        <dbReference type="SAM" id="MobiDB-lite"/>
    </source>
</evidence>
<sequence length="135" mass="15148">MRQVVFQRNGEKKWDEKTGVQVPTPPTVTSHKKKGGEAHTDLAKWPFYSAASLRQRSISIEGKSKLKEPKTRAQRATVWGQASRTMSDMANPGKWIRLALLREGASIFNDCTTPFFWPCYESPSPKPSQNIPTGS</sequence>
<comment type="caution">
    <text evidence="2">The sequence shown here is derived from an EMBL/GenBank/DDBJ whole genome shotgun (WGS) entry which is preliminary data.</text>
</comment>
<reference evidence="2 3" key="1">
    <citation type="submission" date="2021-06" db="EMBL/GenBank/DDBJ databases">
        <title>Caerostris extrusa draft genome.</title>
        <authorList>
            <person name="Kono N."/>
            <person name="Arakawa K."/>
        </authorList>
    </citation>
    <scope>NUCLEOTIDE SEQUENCE [LARGE SCALE GENOMIC DNA]</scope>
</reference>
<protein>
    <submittedName>
        <fullName evidence="2">Uncharacterized protein</fullName>
    </submittedName>
</protein>
<accession>A0AAV4QC46</accession>
<dbReference type="AlphaFoldDB" id="A0AAV4QC46"/>
<gene>
    <name evidence="2" type="ORF">CEXT_211441</name>
</gene>
<feature type="compositionally biased region" description="Basic and acidic residues" evidence="1">
    <location>
        <begin position="9"/>
        <end position="18"/>
    </location>
</feature>
<organism evidence="2 3">
    <name type="scientific">Caerostris extrusa</name>
    <name type="common">Bark spider</name>
    <name type="synonym">Caerostris bankana</name>
    <dbReference type="NCBI Taxonomy" id="172846"/>
    <lineage>
        <taxon>Eukaryota</taxon>
        <taxon>Metazoa</taxon>
        <taxon>Ecdysozoa</taxon>
        <taxon>Arthropoda</taxon>
        <taxon>Chelicerata</taxon>
        <taxon>Arachnida</taxon>
        <taxon>Araneae</taxon>
        <taxon>Araneomorphae</taxon>
        <taxon>Entelegynae</taxon>
        <taxon>Araneoidea</taxon>
        <taxon>Araneidae</taxon>
        <taxon>Caerostris</taxon>
    </lineage>
</organism>
<feature type="region of interest" description="Disordered" evidence="1">
    <location>
        <begin position="1"/>
        <end position="37"/>
    </location>
</feature>
<keyword evidence="3" id="KW-1185">Reference proteome</keyword>
<evidence type="ECO:0000313" key="3">
    <source>
        <dbReference type="Proteomes" id="UP001054945"/>
    </source>
</evidence>
<dbReference type="Proteomes" id="UP001054945">
    <property type="component" value="Unassembled WGS sequence"/>
</dbReference>
<name>A0AAV4QC46_CAEEX</name>